<sequence length="103" mass="12217">MPETEPKERQIIYTYPVSDSNLDLFFDLGNHILRIEDEFPECEIEIIETEDDIHNERPMTLTIKLKATENDYNEIKKFLDENFAPSVFEEQNARIDTLLNTHK</sequence>
<gene>
    <name evidence="1" type="ORF">UU48_C0019G0025</name>
</gene>
<proteinExistence type="predicted"/>
<dbReference type="Proteomes" id="UP000034746">
    <property type="component" value="Unassembled WGS sequence"/>
</dbReference>
<protein>
    <submittedName>
        <fullName evidence="1">Uncharacterized protein</fullName>
    </submittedName>
</protein>
<accession>A0A0G0YA37</accession>
<organism evidence="1 2">
    <name type="scientific">Candidatus Uhrbacteria bacterium GW2011_GWF2_41_16</name>
    <dbReference type="NCBI Taxonomy" id="1618997"/>
    <lineage>
        <taxon>Bacteria</taxon>
        <taxon>Candidatus Uhriibacteriota</taxon>
    </lineage>
</organism>
<evidence type="ECO:0000313" key="1">
    <source>
        <dbReference type="EMBL" id="KKR97122.1"/>
    </source>
</evidence>
<reference evidence="1 2" key="1">
    <citation type="journal article" date="2015" name="Nature">
        <title>rRNA introns, odd ribosomes, and small enigmatic genomes across a large radiation of phyla.</title>
        <authorList>
            <person name="Brown C.T."/>
            <person name="Hug L.A."/>
            <person name="Thomas B.C."/>
            <person name="Sharon I."/>
            <person name="Castelle C.J."/>
            <person name="Singh A."/>
            <person name="Wilkins M.J."/>
            <person name="Williams K.H."/>
            <person name="Banfield J.F."/>
        </authorList>
    </citation>
    <scope>NUCLEOTIDE SEQUENCE [LARGE SCALE GENOMIC DNA]</scope>
</reference>
<name>A0A0G0YA37_9BACT</name>
<comment type="caution">
    <text evidence="1">The sequence shown here is derived from an EMBL/GenBank/DDBJ whole genome shotgun (WGS) entry which is preliminary data.</text>
</comment>
<dbReference type="EMBL" id="LCAU01000019">
    <property type="protein sequence ID" value="KKR97122.1"/>
    <property type="molecule type" value="Genomic_DNA"/>
</dbReference>
<evidence type="ECO:0000313" key="2">
    <source>
        <dbReference type="Proteomes" id="UP000034746"/>
    </source>
</evidence>
<dbReference type="AlphaFoldDB" id="A0A0G0YA37"/>